<dbReference type="Pfam" id="PF06896">
    <property type="entry name" value="Phage_TAC_3"/>
    <property type="match status" value="1"/>
</dbReference>
<evidence type="ECO:0000313" key="2">
    <source>
        <dbReference type="Proteomes" id="UP000480570"/>
    </source>
</evidence>
<reference evidence="1 2" key="1">
    <citation type="journal article" date="2019" name="Appl. Environ. Microbiol.">
        <title>Genetic determinants of hydroxycinnamic acid metabolism in heterofermentative lactobacilli.</title>
        <authorList>
            <person name="Gaur G."/>
            <person name="Oh J.H."/>
            <person name="Filannino P."/>
            <person name="Gobbetti M."/>
            <person name="van Pijkeren J.P."/>
            <person name="Ganzle M.G."/>
        </authorList>
    </citation>
    <scope>NUCLEOTIDE SEQUENCE [LARGE SCALE GENOMIC DNA]</scope>
    <source>
        <strain evidence="1 2">FUA3583</strain>
    </source>
</reference>
<name>A0A7C9MYA2_9LACO</name>
<accession>A0A7C9MYA2</accession>
<protein>
    <submittedName>
        <fullName evidence="1">Phage tail protein</fullName>
    </submittedName>
</protein>
<sequence length="125" mass="14586">MKITVRKIRSKAFDVKTTNRVMDKMYTLQLQMTQADNPLDEDGEDKQVEAYVKEMQDLTHNAIAFLQLTLKLTDDETDKLWDTESAELFEILAYVFQRLMGRSDREIKAEAERQPAKEAEKVDPK</sequence>
<gene>
    <name evidence="1" type="ORF">GB992_00800</name>
</gene>
<comment type="caution">
    <text evidence="1">The sequence shown here is derived from an EMBL/GenBank/DDBJ whole genome shotgun (WGS) entry which is preliminary data.</text>
</comment>
<evidence type="ECO:0000313" key="1">
    <source>
        <dbReference type="EMBL" id="MYV04449.1"/>
    </source>
</evidence>
<organism evidence="1 2">
    <name type="scientific">Furfurilactobacillus rossiae</name>
    <dbReference type="NCBI Taxonomy" id="231049"/>
    <lineage>
        <taxon>Bacteria</taxon>
        <taxon>Bacillati</taxon>
        <taxon>Bacillota</taxon>
        <taxon>Bacilli</taxon>
        <taxon>Lactobacillales</taxon>
        <taxon>Lactobacillaceae</taxon>
        <taxon>Furfurilactobacillus</taxon>
    </lineage>
</organism>
<dbReference type="Proteomes" id="UP000480570">
    <property type="component" value="Unassembled WGS sequence"/>
</dbReference>
<proteinExistence type="predicted"/>
<dbReference type="InterPro" id="IPR009681">
    <property type="entry name" value="Phage_TAC_Siphoviridae"/>
</dbReference>
<dbReference type="AlphaFoldDB" id="A0A7C9MYA2"/>
<dbReference type="EMBL" id="WEZT01000002">
    <property type="protein sequence ID" value="MYV04449.1"/>
    <property type="molecule type" value="Genomic_DNA"/>
</dbReference>